<evidence type="ECO:0000313" key="16">
    <source>
        <dbReference type="Proteomes" id="UP000005447"/>
    </source>
</evidence>
<dbReference type="GO" id="GO:0016081">
    <property type="term" value="P:synaptic vesicle docking"/>
    <property type="evidence" value="ECO:0007669"/>
    <property type="project" value="TreeGrafter"/>
</dbReference>
<dbReference type="InterPro" id="IPR046349">
    <property type="entry name" value="C1-like_sf"/>
</dbReference>
<evidence type="ECO:0000259" key="14">
    <source>
        <dbReference type="PROSITE" id="PS51259"/>
    </source>
</evidence>
<dbReference type="GO" id="GO:0005543">
    <property type="term" value="F:phospholipid binding"/>
    <property type="evidence" value="ECO:0007669"/>
    <property type="project" value="InterPro"/>
</dbReference>
<keyword evidence="5" id="KW-0863">Zinc-finger</keyword>
<dbReference type="Pfam" id="PF00130">
    <property type="entry name" value="C1_1"/>
    <property type="match status" value="1"/>
</dbReference>
<evidence type="ECO:0000256" key="4">
    <source>
        <dbReference type="ARBA" id="ARBA00022737"/>
    </source>
</evidence>
<dbReference type="InterPro" id="IPR010439">
    <property type="entry name" value="MUN_dom"/>
</dbReference>
<dbReference type="FunFam" id="2.60.40.150:FF:000002">
    <property type="entry name" value="Protein unc-13 homolog B"/>
    <property type="match status" value="1"/>
</dbReference>
<dbReference type="GeneTree" id="ENSGT00940000155174"/>
<keyword evidence="6" id="KW-0862">Zinc</keyword>
<gene>
    <name evidence="15" type="primary">UNC13C</name>
</gene>
<dbReference type="FunFam" id="3.30.70.1820:FF:000003">
    <property type="entry name" value="Protein unc-13 homolog C"/>
    <property type="match status" value="1"/>
</dbReference>
<feature type="compositionally biased region" description="Polar residues" evidence="10">
    <location>
        <begin position="715"/>
        <end position="725"/>
    </location>
</feature>
<dbReference type="PROSITE" id="PS51258">
    <property type="entry name" value="MHD1"/>
    <property type="match status" value="1"/>
</dbReference>
<dbReference type="CDD" id="cd08395">
    <property type="entry name" value="C2C_Munc13"/>
    <property type="match status" value="1"/>
</dbReference>
<dbReference type="Bgee" id="ENSCPOG00000007805">
    <property type="expression patterns" value="Expressed in cerebellum and 5 other cell types or tissues"/>
</dbReference>
<dbReference type="GO" id="GO:0019992">
    <property type="term" value="F:diacylglycerol binding"/>
    <property type="evidence" value="ECO:0007669"/>
    <property type="project" value="InterPro"/>
</dbReference>
<protein>
    <submittedName>
        <fullName evidence="15">Unc-13 homolog C</fullName>
    </submittedName>
</protein>
<evidence type="ECO:0000256" key="9">
    <source>
        <dbReference type="ARBA" id="ARBA00034103"/>
    </source>
</evidence>
<dbReference type="Gene3D" id="2.60.40.150">
    <property type="entry name" value="C2 domain"/>
    <property type="match status" value="2"/>
</dbReference>
<evidence type="ECO:0000256" key="3">
    <source>
        <dbReference type="ARBA" id="ARBA00022723"/>
    </source>
</evidence>
<dbReference type="GO" id="GO:0030672">
    <property type="term" value="C:synaptic vesicle membrane"/>
    <property type="evidence" value="ECO:0007669"/>
    <property type="project" value="TreeGrafter"/>
</dbReference>
<feature type="domain" description="Phorbol-ester/DAG-type" evidence="12">
    <location>
        <begin position="1100"/>
        <end position="1150"/>
    </location>
</feature>
<dbReference type="InterPro" id="IPR014770">
    <property type="entry name" value="Munc13_1"/>
</dbReference>
<dbReference type="GO" id="GO:0044305">
    <property type="term" value="C:calyx of Held"/>
    <property type="evidence" value="ECO:0007669"/>
    <property type="project" value="Ensembl"/>
</dbReference>
<name>H0VAX2_CAVPO</name>
<keyword evidence="16" id="KW-1185">Reference proteome</keyword>
<dbReference type="Gene3D" id="3.30.70.1820">
    <property type="entry name" value="L1 transposable element, RRM domain"/>
    <property type="match status" value="1"/>
</dbReference>
<dbReference type="EMBL" id="AAKN02027825">
    <property type="status" value="NOT_ANNOTATED_CDS"/>
    <property type="molecule type" value="Genomic_DNA"/>
</dbReference>
<feature type="domain" description="MHD2" evidence="14">
    <location>
        <begin position="1889"/>
        <end position="2012"/>
    </location>
</feature>
<dbReference type="GO" id="GO:0098831">
    <property type="term" value="C:presynaptic active zone cytoplasmic component"/>
    <property type="evidence" value="ECO:0007669"/>
    <property type="project" value="TreeGrafter"/>
</dbReference>
<dbReference type="SMART" id="SM00239">
    <property type="entry name" value="C2"/>
    <property type="match status" value="2"/>
</dbReference>
<dbReference type="FunCoup" id="H0VAX2">
    <property type="interactions" value="166"/>
</dbReference>
<feature type="compositionally biased region" description="Low complexity" evidence="10">
    <location>
        <begin position="117"/>
        <end position="135"/>
    </location>
</feature>
<dbReference type="Pfam" id="PF06292">
    <property type="entry name" value="MUN"/>
    <property type="match status" value="1"/>
</dbReference>
<dbReference type="InterPro" id="IPR000008">
    <property type="entry name" value="C2_dom"/>
</dbReference>
<dbReference type="InParanoid" id="H0VAX2"/>
<dbReference type="InterPro" id="IPR037302">
    <property type="entry name" value="Unc-13_C2B"/>
</dbReference>
<keyword evidence="8" id="KW-0770">Synapse</keyword>
<feature type="region of interest" description="Disordered" evidence="10">
    <location>
        <begin position="706"/>
        <end position="734"/>
    </location>
</feature>
<dbReference type="InterPro" id="IPR035892">
    <property type="entry name" value="C2_domain_sf"/>
</dbReference>
<dbReference type="GO" id="GO:0061789">
    <property type="term" value="P:dense core granule priming"/>
    <property type="evidence" value="ECO:0007669"/>
    <property type="project" value="TreeGrafter"/>
</dbReference>
<feature type="region of interest" description="Disordered" evidence="10">
    <location>
        <begin position="109"/>
        <end position="174"/>
    </location>
</feature>
<feature type="region of interest" description="Disordered" evidence="10">
    <location>
        <begin position="29"/>
        <end position="55"/>
    </location>
</feature>
<feature type="domain" description="MHD1" evidence="13">
    <location>
        <begin position="1640"/>
        <end position="1783"/>
    </location>
</feature>
<dbReference type="FunFam" id="2.60.40.150:FF:000014">
    <property type="entry name" value="protein unc-13 homolog B"/>
    <property type="match status" value="1"/>
</dbReference>
<dbReference type="PROSITE" id="PS00479">
    <property type="entry name" value="ZF_DAG_PE_1"/>
    <property type="match status" value="1"/>
</dbReference>
<feature type="region of interest" description="Disordered" evidence="10">
    <location>
        <begin position="764"/>
        <end position="783"/>
    </location>
</feature>
<evidence type="ECO:0000256" key="5">
    <source>
        <dbReference type="ARBA" id="ARBA00022771"/>
    </source>
</evidence>
<dbReference type="PANTHER" id="PTHR10480">
    <property type="entry name" value="PROTEIN UNC-13 HOMOLOG"/>
    <property type="match status" value="1"/>
</dbReference>
<feature type="compositionally biased region" description="Basic and acidic residues" evidence="10">
    <location>
        <begin position="31"/>
        <end position="43"/>
    </location>
</feature>
<dbReference type="SMART" id="SM00109">
    <property type="entry name" value="C1"/>
    <property type="match status" value="1"/>
</dbReference>
<dbReference type="Pfam" id="PF00168">
    <property type="entry name" value="C2"/>
    <property type="match status" value="2"/>
</dbReference>
<keyword evidence="4" id="KW-0677">Repeat</keyword>
<feature type="domain" description="C2" evidence="11">
    <location>
        <begin position="2028"/>
        <end position="2153"/>
    </location>
</feature>
<accession>H0VAX2</accession>
<dbReference type="EMBL" id="AAKN02027823">
    <property type="status" value="NOT_ANNOTATED_CDS"/>
    <property type="molecule type" value="Genomic_DNA"/>
</dbReference>
<dbReference type="SUPFAM" id="SSF49562">
    <property type="entry name" value="C2 domain (Calcium/lipid-binding domain, CaLB)"/>
    <property type="match status" value="2"/>
</dbReference>
<evidence type="ECO:0000256" key="10">
    <source>
        <dbReference type="SAM" id="MobiDB-lite"/>
    </source>
</evidence>
<dbReference type="InterPro" id="IPR027080">
    <property type="entry name" value="Unc-13"/>
</dbReference>
<dbReference type="CDD" id="cd04027">
    <property type="entry name" value="C2B_Munc13"/>
    <property type="match status" value="1"/>
</dbReference>
<dbReference type="FunFam" id="1.10.357.50:FF:000001">
    <property type="entry name" value="Protein unc-13 homolog B"/>
    <property type="match status" value="1"/>
</dbReference>
<dbReference type="InterPro" id="IPR002219">
    <property type="entry name" value="PKC_DAG/PE"/>
</dbReference>
<dbReference type="GO" id="GO:0099525">
    <property type="term" value="P:presynaptic dense core vesicle exocytosis"/>
    <property type="evidence" value="ECO:0007669"/>
    <property type="project" value="TreeGrafter"/>
</dbReference>
<dbReference type="eggNOG" id="KOG1011">
    <property type="taxonomic scope" value="Eukaryota"/>
</dbReference>
<dbReference type="Gene3D" id="1.20.58.1100">
    <property type="match status" value="1"/>
</dbReference>
<dbReference type="PROSITE" id="PS50004">
    <property type="entry name" value="C2"/>
    <property type="match status" value="2"/>
</dbReference>
<dbReference type="PROSITE" id="PS51259">
    <property type="entry name" value="MHD2"/>
    <property type="match status" value="1"/>
</dbReference>
<feature type="compositionally biased region" description="Low complexity" evidence="10">
    <location>
        <begin position="475"/>
        <end position="486"/>
    </location>
</feature>
<evidence type="ECO:0000256" key="7">
    <source>
        <dbReference type="ARBA" id="ARBA00022837"/>
    </source>
</evidence>
<evidence type="ECO:0000259" key="12">
    <source>
        <dbReference type="PROSITE" id="PS50081"/>
    </source>
</evidence>
<keyword evidence="7" id="KW-0106">Calcium</keyword>
<dbReference type="Gene3D" id="1.10.357.50">
    <property type="match status" value="1"/>
</dbReference>
<feature type="compositionally biased region" description="Acidic residues" evidence="10">
    <location>
        <begin position="920"/>
        <end position="938"/>
    </location>
</feature>
<comment type="subcellular location">
    <subcellularLocation>
        <location evidence="1">Membrane</location>
        <topology evidence="1">Peripheral membrane protein</topology>
    </subcellularLocation>
    <subcellularLocation>
        <location evidence="9">Synapse</location>
    </subcellularLocation>
</comment>
<dbReference type="FunFam" id="3.30.60.20:FF:000001">
    <property type="entry name" value="Protein unc-13 homolog B"/>
    <property type="match status" value="1"/>
</dbReference>
<evidence type="ECO:0000259" key="11">
    <source>
        <dbReference type="PROSITE" id="PS50004"/>
    </source>
</evidence>
<keyword evidence="3" id="KW-0479">Metal-binding</keyword>
<dbReference type="GO" id="GO:0016082">
    <property type="term" value="P:synaptic vesicle priming"/>
    <property type="evidence" value="ECO:0007669"/>
    <property type="project" value="TreeGrafter"/>
</dbReference>
<evidence type="ECO:0000313" key="15">
    <source>
        <dbReference type="Ensembl" id="ENSCPOP00000007029.3"/>
    </source>
</evidence>
<proteinExistence type="predicted"/>
<evidence type="ECO:0000256" key="2">
    <source>
        <dbReference type="ARBA" id="ARBA00022483"/>
    </source>
</evidence>
<feature type="region of interest" description="Disordered" evidence="10">
    <location>
        <begin position="915"/>
        <end position="941"/>
    </location>
</feature>
<dbReference type="GO" id="GO:0008270">
    <property type="term" value="F:zinc ion binding"/>
    <property type="evidence" value="ECO:0007669"/>
    <property type="project" value="UniProtKB-KW"/>
</dbReference>
<dbReference type="GO" id="GO:0098688">
    <property type="term" value="C:parallel fiber to Purkinje cell synapse"/>
    <property type="evidence" value="ECO:0007669"/>
    <property type="project" value="Ensembl"/>
</dbReference>
<dbReference type="GO" id="GO:0043195">
    <property type="term" value="C:terminal bouton"/>
    <property type="evidence" value="ECO:0007669"/>
    <property type="project" value="TreeGrafter"/>
</dbReference>
<dbReference type="SUPFAM" id="SSF57889">
    <property type="entry name" value="Cysteine-rich domain"/>
    <property type="match status" value="1"/>
</dbReference>
<reference evidence="16" key="1">
    <citation type="journal article" date="2011" name="Nature">
        <title>A high-resolution map of human evolutionary constraint using 29 mammals.</title>
        <authorList>
            <person name="Lindblad-Toh K."/>
            <person name="Garber M."/>
            <person name="Zuk O."/>
            <person name="Lin M.F."/>
            <person name="Parker B.J."/>
            <person name="Washietl S."/>
            <person name="Kheradpour P."/>
            <person name="Ernst J."/>
            <person name="Jordan G."/>
            <person name="Mauceli E."/>
            <person name="Ward L.D."/>
            <person name="Lowe C.B."/>
            <person name="Holloway A.K."/>
            <person name="Clamp M."/>
            <person name="Gnerre S."/>
            <person name="Alfoldi J."/>
            <person name="Beal K."/>
            <person name="Chang J."/>
            <person name="Clawson H."/>
            <person name="Cuff J."/>
            <person name="Di Palma F."/>
            <person name="Fitzgerald S."/>
            <person name="Flicek P."/>
            <person name="Guttman M."/>
            <person name="Hubisz M.J."/>
            <person name="Jaffe D.B."/>
            <person name="Jungreis I."/>
            <person name="Kent W.J."/>
            <person name="Kostka D."/>
            <person name="Lara M."/>
            <person name="Martins A.L."/>
            <person name="Massingham T."/>
            <person name="Moltke I."/>
            <person name="Raney B.J."/>
            <person name="Rasmussen M.D."/>
            <person name="Robinson J."/>
            <person name="Stark A."/>
            <person name="Vilella A.J."/>
            <person name="Wen J."/>
            <person name="Xie X."/>
            <person name="Zody M.C."/>
            <person name="Baldwin J."/>
            <person name="Bloom T."/>
            <person name="Chin C.W."/>
            <person name="Heiman D."/>
            <person name="Nicol R."/>
            <person name="Nusbaum C."/>
            <person name="Young S."/>
            <person name="Wilkinson J."/>
            <person name="Worley K.C."/>
            <person name="Kovar C.L."/>
            <person name="Muzny D.M."/>
            <person name="Gibbs R.A."/>
            <person name="Cree A."/>
            <person name="Dihn H.H."/>
            <person name="Fowler G."/>
            <person name="Jhangiani S."/>
            <person name="Joshi V."/>
            <person name="Lee S."/>
            <person name="Lewis L.R."/>
            <person name="Nazareth L.V."/>
            <person name="Okwuonu G."/>
            <person name="Santibanez J."/>
            <person name="Warren W.C."/>
            <person name="Mardis E.R."/>
            <person name="Weinstock G.M."/>
            <person name="Wilson R.K."/>
            <person name="Delehaunty K."/>
            <person name="Dooling D."/>
            <person name="Fronik C."/>
            <person name="Fulton L."/>
            <person name="Fulton B."/>
            <person name="Graves T."/>
            <person name="Minx P."/>
            <person name="Sodergren E."/>
            <person name="Birney E."/>
            <person name="Margulies E.H."/>
            <person name="Herrero J."/>
            <person name="Green E.D."/>
            <person name="Haussler D."/>
            <person name="Siepel A."/>
            <person name="Goldman N."/>
            <person name="Pollard K.S."/>
            <person name="Pedersen J.S."/>
            <person name="Lander E.S."/>
            <person name="Kellis M."/>
        </authorList>
    </citation>
    <scope>NUCLEOTIDE SEQUENCE [LARGE SCALE GENOMIC DNA]</scope>
    <source>
        <strain evidence="16">2N</strain>
    </source>
</reference>
<feature type="domain" description="C2" evidence="11">
    <location>
        <begin position="1206"/>
        <end position="1330"/>
    </location>
</feature>
<dbReference type="Ensembl" id="ENSCPOT00000007880.3">
    <property type="protein sequence ID" value="ENSCPOP00000007029.3"/>
    <property type="gene ID" value="ENSCPOG00000007805.4"/>
</dbReference>
<dbReference type="GO" id="GO:0005509">
    <property type="term" value="F:calcium ion binding"/>
    <property type="evidence" value="ECO:0007669"/>
    <property type="project" value="InterPro"/>
</dbReference>
<dbReference type="GO" id="GO:0005516">
    <property type="term" value="F:calmodulin binding"/>
    <property type="evidence" value="ECO:0007669"/>
    <property type="project" value="TreeGrafter"/>
</dbReference>
<dbReference type="GO" id="GO:0017075">
    <property type="term" value="F:syntaxin-1 binding"/>
    <property type="evidence" value="ECO:0007669"/>
    <property type="project" value="TreeGrafter"/>
</dbReference>
<dbReference type="CDD" id="cd20859">
    <property type="entry name" value="C1_Munc13-2-like"/>
    <property type="match status" value="1"/>
</dbReference>
<feature type="compositionally biased region" description="Low complexity" evidence="10">
    <location>
        <begin position="156"/>
        <end position="166"/>
    </location>
</feature>
<dbReference type="SMART" id="SM01145">
    <property type="entry name" value="DUF1041"/>
    <property type="match status" value="1"/>
</dbReference>
<dbReference type="PROSITE" id="PS50081">
    <property type="entry name" value="ZF_DAG_PE_2"/>
    <property type="match status" value="1"/>
</dbReference>
<reference evidence="15" key="3">
    <citation type="submission" date="2025-09" db="UniProtKB">
        <authorList>
            <consortium name="Ensembl"/>
        </authorList>
    </citation>
    <scope>IDENTIFICATION</scope>
    <source>
        <strain evidence="15">2N</strain>
    </source>
</reference>
<dbReference type="GO" id="GO:0031914">
    <property type="term" value="P:negative regulation of synaptic plasticity"/>
    <property type="evidence" value="ECO:0007669"/>
    <property type="project" value="Ensembl"/>
</dbReference>
<dbReference type="HOGENOM" id="CLU_001304_0_0_1"/>
<evidence type="ECO:0000256" key="1">
    <source>
        <dbReference type="ARBA" id="ARBA00004170"/>
    </source>
</evidence>
<dbReference type="OMA" id="AKYMCPS"/>
<evidence type="ECO:0000256" key="8">
    <source>
        <dbReference type="ARBA" id="ARBA00023018"/>
    </source>
</evidence>
<dbReference type="VEuPathDB" id="HostDB:ENSCPOG00000007805"/>
<dbReference type="InterPro" id="IPR014772">
    <property type="entry name" value="Munc13_dom-2"/>
</dbReference>
<feature type="region of interest" description="Disordered" evidence="10">
    <location>
        <begin position="436"/>
        <end position="519"/>
    </location>
</feature>
<feature type="compositionally biased region" description="Basic and acidic residues" evidence="10">
    <location>
        <begin position="450"/>
        <end position="460"/>
    </location>
</feature>
<dbReference type="PRINTS" id="PR00360">
    <property type="entry name" value="C2DOMAIN"/>
</dbReference>
<dbReference type="GO" id="GO:0035249">
    <property type="term" value="P:synaptic transmission, glutamatergic"/>
    <property type="evidence" value="ECO:0007669"/>
    <property type="project" value="TreeGrafter"/>
</dbReference>
<dbReference type="EMBL" id="AAKN02027824">
    <property type="status" value="NOT_ANNOTATED_CDS"/>
    <property type="molecule type" value="Genomic_DNA"/>
</dbReference>
<evidence type="ECO:0000256" key="6">
    <source>
        <dbReference type="ARBA" id="ARBA00022833"/>
    </source>
</evidence>
<dbReference type="GO" id="GO:0031594">
    <property type="term" value="C:neuromuscular junction"/>
    <property type="evidence" value="ECO:0007669"/>
    <property type="project" value="TreeGrafter"/>
</dbReference>
<dbReference type="STRING" id="10141.ENSCPOP00000007029"/>
<dbReference type="Proteomes" id="UP000005447">
    <property type="component" value="Unassembled WGS sequence"/>
</dbReference>
<evidence type="ECO:0000259" key="13">
    <source>
        <dbReference type="PROSITE" id="PS51258"/>
    </source>
</evidence>
<organism evidence="15 16">
    <name type="scientific">Cavia porcellus</name>
    <name type="common">Guinea pig</name>
    <dbReference type="NCBI Taxonomy" id="10141"/>
    <lineage>
        <taxon>Eukaryota</taxon>
        <taxon>Metazoa</taxon>
        <taxon>Chordata</taxon>
        <taxon>Craniata</taxon>
        <taxon>Vertebrata</taxon>
        <taxon>Euteleostomi</taxon>
        <taxon>Mammalia</taxon>
        <taxon>Eutheria</taxon>
        <taxon>Euarchontoglires</taxon>
        <taxon>Glires</taxon>
        <taxon>Rodentia</taxon>
        <taxon>Hystricomorpha</taxon>
        <taxon>Caviidae</taxon>
        <taxon>Cavia</taxon>
    </lineage>
</organism>
<reference evidence="15" key="2">
    <citation type="submission" date="2025-08" db="UniProtKB">
        <authorList>
            <consortium name="Ensembl"/>
        </authorList>
    </citation>
    <scope>IDENTIFICATION</scope>
    <source>
        <strain evidence="15">2N</strain>
    </source>
</reference>
<dbReference type="Gene3D" id="3.30.60.20">
    <property type="match status" value="1"/>
</dbReference>
<dbReference type="PANTHER" id="PTHR10480:SF2">
    <property type="entry name" value="PROTEIN UNC-13 HOMOLOG C"/>
    <property type="match status" value="1"/>
</dbReference>
<sequence length="2198" mass="248117">MVANLFKSLILPYIHRLCKGMFTKKVGNTTKKKETRQQKKDQDFPTAGQTKTPTFSNTLKSTVKRIAKCSSTRNLPAEQGEANKDFSLSPTFSYRVAIANGLQKNIHVTGSDRENLPPELSSVESSYSESLNELRSSVEDHSHPACTMPVGRSRKSSSSLAPSEGSSDGERTLHSLKLGALKKLRKWKKSQECVSSDPELSTVKRTWGIRSKSLDRTARRPKTPALEPGFSSSGCLSHTHDVMEMIFKELQGISQIETELSELRGHVDALRLSIDEISSSVEVVQSEIEQLRTGFVQSRRETRDIHDYIRCLGHTGSKASLRFLNVPEERLEYAESVVYQLLTDKMGFSDAPNSVKIEFAQRVGHQRDCPNAKPRPILVYFETPQQRDSVLKKSYKLKGTGIGVSSDILTYDIRERKDKGIPSSQTYESMDMKLSIPEPRVKKNSWHSPGDSDRELESDFNRNSYAVLSKPEPPTKGSTSKSGSKPHSARSKNKTVNSSRISSKPDHDKMSSQLPESNNLERQTVAQYAGATPLWHSQSDFFTAKLSHSESDFSKLCQSYSEDFSENQLFARTNGSSLLSSSDKELWQRTQESTPALYDSPQDQHLGGSAPGVQVQGKLQNTETVDSGMSNSMACASADQSHYSDSQLSLHEDLSPWKEWNQGEQGTDVGLDSFTQEALDYDTNSLSDQQMDVFSKDLEDLGKCHSDLQDDSESYDFTQDDNSSPCPGLDNEPHGQWVDQYDSYQEANSNELYQNQSQLSMLYRSQSELQSDDSEDAPPKSWHSRLSIDLSDKTFSFPKFGSTLQRAKSALEVVWNKSTQSLSGCEDSGSSLMGRFRTLSQSTANESSTTLDSDVYTEPYYYKAEDEEDYSEPVVDNETDYVEVMEQVLAKLENRTSGTETDEPMQEYEPPLYETPYETPQDEGYDGQGEEVASEGEPEPVTQPAAEMQIKEDENQNIAEQPVEITKPKRLRPSFKEAALRAYKKQMAELEEKILAGDSSAVDEKARIVSGNGSKAPGLSALQAFGGAGWGLYGIDSMPDLRRKKTLPIVRDVAMTLAARKSGLSLAMVIRTSLNNEELKMHVFKKTLQALIYPMSYTTPHAFEVWTATTPTYCYECEGLLWGIARQGMRCTECGIKCHEKCQDLLNADCLQRAAEKSSKHGAEDKTQTIISAMKERMKVREKNRPEVFEVIREMFQIPKEDFVQYTKAAKQSVLDGTSKWSAKITITVVSAQGLQAKDKTGSSDPYVTVQVGKNKRRTKTIFGNLNPVWDEKFYFECHNSTDRIKVRVWDEDDDIKSRVKQHFKKESDDFLGQTIVEVRTLSGEMDVWYNLEKRTDKSAVSGAIRLKINVEIKGEEKVAPYHIQYTCLHENLFHYLTEVKSNGGVKIPEVKGDEAWKVFFDDASQEIVDEFAMRYGIESIYQAMTHFSCLSSKYMCAGVPAVMSTLLANINAFYAHTTVSTNVQVSASDRFAATNFGREKFIKLLDQLHNSLRIDLSKYRENFPASNSERLQDLKSTVDLLTSIAFFRMKVLELQSPPRASMVVKDCVRACLDSTYKYIFDNCHELYCQLIDPSKKQDVPREDQGPTTKNLDFWPQLITLMVTIIDEDKTAYTPVLNQFPQELNMGKISAEIMWTLFALDMKYALEEHEKQRLCKSTDYMNLHFKVKWFYNEYVRELPAFKDAVPEYSLWFEPFVMQWLDENEDVSMEFLHGALGRDKKDGFQQTSDHALFSCSVVDVFAQLNQSFEIIKKLECPNPEALSHLMRRFAKTINKVLVQYAAIVSNDFSSYCGKENVPCILMNNIQQLRVQLEKMFESMGGKELDPEASTILKELQVQLSGVLDGLSITYGESFQLIIEECIKQMSVELHQMRSNGSTTSNKNSAALDAEIVLRPLMDFLDKTLSLSAKICEKTVLKRVLKELWKLVLNKIEKQIVLPPLTDQTEHMIRDDARGLTPRQCAIMEEALATIKQYFHAGGNGLKKNFLEKSPDLQSLRYALSLYTQTTDALVKKFIDTQTSQSCSSKDAVGQISVHVDITATPSTGEHKVTVKVIAINDLHWQTTAMFRPFVEVCMLGPNLGDKKRKQGTKTKSNTWSPKYNETFQFTLSKESRPAAYELHLAVKDYCFAREDRVVGMTVIRLQHIAEKGSHGAWYPLLKSISMDETGLTILRILSQRTGDDVAKEFVRLKSETRVTEESA</sequence>
<keyword evidence="2" id="KW-0268">Exocytosis</keyword>
<dbReference type="GO" id="GO:0042734">
    <property type="term" value="C:presynaptic membrane"/>
    <property type="evidence" value="ECO:0007669"/>
    <property type="project" value="TreeGrafter"/>
</dbReference>